<sequence>MDTRVKRMIGEHAGSLLCLAVFITVCLLAAFVTKVRVWKPRFRNVFEKNPRQAVSDTQEIGLADTQPEIEPLGHTHPRAGAILNIKACLLYLVLSTRALS</sequence>
<gene>
    <name evidence="2" type="ORF">ACJMK2_009063</name>
</gene>
<protein>
    <submittedName>
        <fullName evidence="2">Uncharacterized protein</fullName>
    </submittedName>
</protein>
<dbReference type="EMBL" id="JBJQND010000012">
    <property type="protein sequence ID" value="KAL3858810.1"/>
    <property type="molecule type" value="Genomic_DNA"/>
</dbReference>
<comment type="caution">
    <text evidence="2">The sequence shown here is derived from an EMBL/GenBank/DDBJ whole genome shotgun (WGS) entry which is preliminary data.</text>
</comment>
<dbReference type="AlphaFoldDB" id="A0ABD3VBC4"/>
<keyword evidence="3" id="KW-1185">Reference proteome</keyword>
<dbReference type="Proteomes" id="UP001634394">
    <property type="component" value="Unassembled WGS sequence"/>
</dbReference>
<evidence type="ECO:0000256" key="1">
    <source>
        <dbReference type="SAM" id="Phobius"/>
    </source>
</evidence>
<evidence type="ECO:0000313" key="2">
    <source>
        <dbReference type="EMBL" id="KAL3858810.1"/>
    </source>
</evidence>
<name>A0ABD3VBC4_SINWO</name>
<evidence type="ECO:0000313" key="3">
    <source>
        <dbReference type="Proteomes" id="UP001634394"/>
    </source>
</evidence>
<keyword evidence="1" id="KW-0812">Transmembrane</keyword>
<proteinExistence type="predicted"/>
<keyword evidence="1" id="KW-1133">Transmembrane helix</keyword>
<reference evidence="2 3" key="1">
    <citation type="submission" date="2024-11" db="EMBL/GenBank/DDBJ databases">
        <title>Chromosome-level genome assembly of the freshwater bivalve Anodonta woodiana.</title>
        <authorList>
            <person name="Chen X."/>
        </authorList>
    </citation>
    <scope>NUCLEOTIDE SEQUENCE [LARGE SCALE GENOMIC DNA]</scope>
    <source>
        <strain evidence="2">MN2024</strain>
        <tissue evidence="2">Gills</tissue>
    </source>
</reference>
<organism evidence="2 3">
    <name type="scientific">Sinanodonta woodiana</name>
    <name type="common">Chinese pond mussel</name>
    <name type="synonym">Anodonta woodiana</name>
    <dbReference type="NCBI Taxonomy" id="1069815"/>
    <lineage>
        <taxon>Eukaryota</taxon>
        <taxon>Metazoa</taxon>
        <taxon>Spiralia</taxon>
        <taxon>Lophotrochozoa</taxon>
        <taxon>Mollusca</taxon>
        <taxon>Bivalvia</taxon>
        <taxon>Autobranchia</taxon>
        <taxon>Heteroconchia</taxon>
        <taxon>Palaeoheterodonta</taxon>
        <taxon>Unionida</taxon>
        <taxon>Unionoidea</taxon>
        <taxon>Unionidae</taxon>
        <taxon>Unioninae</taxon>
        <taxon>Sinanodonta</taxon>
    </lineage>
</organism>
<keyword evidence="1" id="KW-0472">Membrane</keyword>
<feature type="transmembrane region" description="Helical" evidence="1">
    <location>
        <begin position="12"/>
        <end position="33"/>
    </location>
</feature>
<accession>A0ABD3VBC4</accession>